<keyword evidence="1" id="KW-0812">Transmembrane</keyword>
<feature type="transmembrane region" description="Helical" evidence="1">
    <location>
        <begin position="43"/>
        <end position="68"/>
    </location>
</feature>
<keyword evidence="3" id="KW-1185">Reference proteome</keyword>
<name>A0A7X1B4N3_9BACT</name>
<reference evidence="2 3" key="1">
    <citation type="submission" date="2020-07" db="EMBL/GenBank/DDBJ databases">
        <authorList>
            <person name="Feng X."/>
        </authorList>
    </citation>
    <scope>NUCLEOTIDE SEQUENCE [LARGE SCALE GENOMIC DNA]</scope>
    <source>
        <strain evidence="2 3">JCM14086</strain>
    </source>
</reference>
<gene>
    <name evidence="2" type="ORF">H5P30_21280</name>
</gene>
<dbReference type="EMBL" id="JACHVA010000143">
    <property type="protein sequence ID" value="MBC2604320.1"/>
    <property type="molecule type" value="Genomic_DNA"/>
</dbReference>
<evidence type="ECO:0000313" key="3">
    <source>
        <dbReference type="Proteomes" id="UP000525652"/>
    </source>
</evidence>
<organism evidence="2 3">
    <name type="scientific">Puniceicoccus vermicola</name>
    <dbReference type="NCBI Taxonomy" id="388746"/>
    <lineage>
        <taxon>Bacteria</taxon>
        <taxon>Pseudomonadati</taxon>
        <taxon>Verrucomicrobiota</taxon>
        <taxon>Opitutia</taxon>
        <taxon>Puniceicoccales</taxon>
        <taxon>Puniceicoccaceae</taxon>
        <taxon>Puniceicoccus</taxon>
    </lineage>
</organism>
<dbReference type="Proteomes" id="UP000525652">
    <property type="component" value="Unassembled WGS sequence"/>
</dbReference>
<comment type="caution">
    <text evidence="2">The sequence shown here is derived from an EMBL/GenBank/DDBJ whole genome shotgun (WGS) entry which is preliminary data.</text>
</comment>
<sequence>MYPKSLQVKSPISASLGFERRFADRGSSAQRECSKVRHQRDGFALIISLGLMAFTVLLLVLISSSIAVEGQGLNQESKVILARQDAFLGMTIATGQLQKFAGPDQRVTTTADLVATMEVDGDATPDPLYSTTPRIDVSDGARYWTAVWGNDHRDIGYDIAPDEMPRLNGNVRGMSPVLLNWLVSGNGNAGFSFDGRKGGVNSGNNPSFTPGDGINLADPGNPSVNGRPAVTLVGPASVDATVANPESYVVAPLEEIVSASTGNINGRFAWWVGDEGVKARVNLQNGYQKTGVFDDEIYSFLVSQRSGVEFIEGQTPGRMLLNIYDFENGGITRIDELNQLPFAATSAGDAAELQAVSNVRFHDLTASSFGVLSDSYAGGLKKDLTADVADESSDFEYRPRDDEPIFTPVSTSEENLPTWGHFRSWARTHPGVDGQLLPSVPSDEDAGIAPVLTFATLGLDVRVVDEILEVDIFPIATLFNPYPYPIKATDYEVGFRFTEDSLFEVRTAKEDSSADPEDLIQGFATDAVIDWGKFEVRSGDERGTESNFIYFSIDGMEIPPGEAHIYYLDPSHNEAVYSEGMTLTRSPAGQDATPLYYCKMPGAVAMDPTDDFYIQVVGGDAKWGNSYRLGVPKADVVLALAGGIENGRDFLQHAETIKAAPYAEHPGDQFVVHLGEGDTYIDYDDKGKPVEKKEQLDPGHVKHKYGERIEYGNAWEGLTTGPRSAFRYGSAGEQRGGRYSSCYVVGLPFVSRVWMRHGNHRAPTGALTNVEINTTNYNAVLAGGNISYGFVIANRVDGSYGDVNLYPASNEYAMSMTSSPDGHKPKARKGIYFDILKDSLRLLSLGQLQHVPFSRYTFYTTYPFGNSYAEYRTPRTTNYLKDAVPRPGKSSDDTLYDLSYHLNRAMWDRYFFSTVPENFSQVELERRDPFPNSRMVPYQSASSSGLDVEDIRFTGASKGAYDKAASNLLNAGSFNINSTSEQAWRAVLSGTYGVPTNSDYAETEDNVGQIIPFPRISSSLNVQSEGDSPYLSYDETMILNTNINSVFGNQMYLGNRGLYLQDVNNTTNDRVENLVEELARQVVDEVRQRGPFLSLSDFVNRSMTGSDHVLGIKGALQEAIDSMEFSQANPYQAWRDVAGSVLDDRANTYNGNPAYDYDLEQYLGGSLDVISGSPEKSSFRFQFAGSPKYLTQADILSTIGPSLSARTDTFRIRAYGASTNSMEGELDAEAWCELVLQRVPKFVSDSDAPETALDDANLSFVSRVFGRRFQVVSFRWLNRSEI</sequence>
<protein>
    <submittedName>
        <fullName evidence="2">Uncharacterized protein</fullName>
    </submittedName>
</protein>
<keyword evidence="1" id="KW-1133">Transmembrane helix</keyword>
<keyword evidence="1" id="KW-0472">Membrane</keyword>
<evidence type="ECO:0000256" key="1">
    <source>
        <dbReference type="SAM" id="Phobius"/>
    </source>
</evidence>
<dbReference type="RefSeq" id="WP_185694933.1">
    <property type="nucleotide sequence ID" value="NZ_JACHVA010000143.1"/>
</dbReference>
<accession>A0A7X1B4N3</accession>
<evidence type="ECO:0000313" key="2">
    <source>
        <dbReference type="EMBL" id="MBC2604320.1"/>
    </source>
</evidence>
<proteinExistence type="predicted"/>